<dbReference type="OrthoDB" id="9812260at2"/>
<feature type="transmembrane region" description="Helical" evidence="3">
    <location>
        <begin position="35"/>
        <end position="57"/>
    </location>
</feature>
<dbReference type="GO" id="GO:0052621">
    <property type="term" value="F:diguanylate cyclase activity"/>
    <property type="evidence" value="ECO:0007669"/>
    <property type="project" value="UniProtKB-EC"/>
</dbReference>
<feature type="transmembrane region" description="Helical" evidence="3">
    <location>
        <begin position="194"/>
        <end position="217"/>
    </location>
</feature>
<dbReference type="PANTHER" id="PTHR45138:SF9">
    <property type="entry name" value="DIGUANYLATE CYCLASE DGCM-RELATED"/>
    <property type="match status" value="1"/>
</dbReference>
<dbReference type="RefSeq" id="WP_128444339.1">
    <property type="nucleotide sequence ID" value="NZ_SBIP01000004.1"/>
</dbReference>
<evidence type="ECO:0000256" key="1">
    <source>
        <dbReference type="ARBA" id="ARBA00012528"/>
    </source>
</evidence>
<evidence type="ECO:0000256" key="2">
    <source>
        <dbReference type="ARBA" id="ARBA00034247"/>
    </source>
</evidence>
<feature type="domain" description="GGDEF" evidence="4">
    <location>
        <begin position="250"/>
        <end position="382"/>
    </location>
</feature>
<dbReference type="InterPro" id="IPR000160">
    <property type="entry name" value="GGDEF_dom"/>
</dbReference>
<gene>
    <name evidence="5" type="ORF">EPK99_17270</name>
</gene>
<keyword evidence="6" id="KW-1185">Reference proteome</keyword>
<feature type="transmembrane region" description="Helical" evidence="3">
    <location>
        <begin position="6"/>
        <end position="28"/>
    </location>
</feature>
<proteinExistence type="predicted"/>
<evidence type="ECO:0000313" key="6">
    <source>
        <dbReference type="Proteomes" id="UP000287687"/>
    </source>
</evidence>
<protein>
    <recommendedName>
        <fullName evidence="1">diguanylate cyclase</fullName>
        <ecNumber evidence="1">2.7.7.65</ecNumber>
    </recommendedName>
</protein>
<dbReference type="GO" id="GO:1902201">
    <property type="term" value="P:negative regulation of bacterial-type flagellum-dependent cell motility"/>
    <property type="evidence" value="ECO:0007669"/>
    <property type="project" value="TreeGrafter"/>
</dbReference>
<dbReference type="EMBL" id="SBIP01000004">
    <property type="protein sequence ID" value="RWX75453.1"/>
    <property type="molecule type" value="Genomic_DNA"/>
</dbReference>
<dbReference type="InterPro" id="IPR043128">
    <property type="entry name" value="Rev_trsase/Diguanyl_cyclase"/>
</dbReference>
<keyword evidence="3" id="KW-1133">Transmembrane helix</keyword>
<evidence type="ECO:0000256" key="3">
    <source>
        <dbReference type="SAM" id="Phobius"/>
    </source>
</evidence>
<dbReference type="GO" id="GO:0005886">
    <property type="term" value="C:plasma membrane"/>
    <property type="evidence" value="ECO:0007669"/>
    <property type="project" value="TreeGrafter"/>
</dbReference>
<dbReference type="AlphaFoldDB" id="A0A3S3RED2"/>
<feature type="transmembrane region" description="Helical" evidence="3">
    <location>
        <begin position="150"/>
        <end position="174"/>
    </location>
</feature>
<dbReference type="CDD" id="cd01949">
    <property type="entry name" value="GGDEF"/>
    <property type="match status" value="1"/>
</dbReference>
<feature type="transmembrane region" description="Helical" evidence="3">
    <location>
        <begin position="63"/>
        <end position="79"/>
    </location>
</feature>
<feature type="transmembrane region" description="Helical" evidence="3">
    <location>
        <begin position="91"/>
        <end position="110"/>
    </location>
</feature>
<dbReference type="InterPro" id="IPR029787">
    <property type="entry name" value="Nucleotide_cyclase"/>
</dbReference>
<comment type="catalytic activity">
    <reaction evidence="2">
        <text>2 GTP = 3',3'-c-di-GMP + 2 diphosphate</text>
        <dbReference type="Rhea" id="RHEA:24898"/>
        <dbReference type="ChEBI" id="CHEBI:33019"/>
        <dbReference type="ChEBI" id="CHEBI:37565"/>
        <dbReference type="ChEBI" id="CHEBI:58805"/>
        <dbReference type="EC" id="2.7.7.65"/>
    </reaction>
</comment>
<dbReference type="NCBIfam" id="TIGR00254">
    <property type="entry name" value="GGDEF"/>
    <property type="match status" value="1"/>
</dbReference>
<dbReference type="PANTHER" id="PTHR45138">
    <property type="entry name" value="REGULATORY COMPONENTS OF SENSORY TRANSDUCTION SYSTEM"/>
    <property type="match status" value="1"/>
</dbReference>
<reference evidence="5 6" key="1">
    <citation type="submission" date="2019-01" db="EMBL/GenBank/DDBJ databases">
        <title>The draft genome of Rhizobium sp. 24NR.</title>
        <authorList>
            <person name="Liu L."/>
            <person name="Liang L."/>
            <person name="Shi S."/>
            <person name="Xu L."/>
            <person name="Wang X."/>
            <person name="Li L."/>
            <person name="Zhang X."/>
        </authorList>
    </citation>
    <scope>NUCLEOTIDE SEQUENCE [LARGE SCALE GENOMIC DNA]</scope>
    <source>
        <strain evidence="5 6">24NR</strain>
    </source>
</reference>
<organism evidence="5 6">
    <name type="scientific">Neorhizobium lilium</name>
    <dbReference type="NCBI Taxonomy" id="2503024"/>
    <lineage>
        <taxon>Bacteria</taxon>
        <taxon>Pseudomonadati</taxon>
        <taxon>Pseudomonadota</taxon>
        <taxon>Alphaproteobacteria</taxon>
        <taxon>Hyphomicrobiales</taxon>
        <taxon>Rhizobiaceae</taxon>
        <taxon>Rhizobium/Agrobacterium group</taxon>
        <taxon>Neorhizobium</taxon>
    </lineage>
</organism>
<dbReference type="EC" id="2.7.7.65" evidence="1"/>
<feature type="transmembrane region" description="Helical" evidence="3">
    <location>
        <begin position="122"/>
        <end position="141"/>
    </location>
</feature>
<keyword evidence="3" id="KW-0812">Transmembrane</keyword>
<keyword evidence="3" id="KW-0472">Membrane</keyword>
<dbReference type="FunFam" id="3.30.70.270:FF:000001">
    <property type="entry name" value="Diguanylate cyclase domain protein"/>
    <property type="match status" value="1"/>
</dbReference>
<comment type="caution">
    <text evidence="5">The sequence shown here is derived from an EMBL/GenBank/DDBJ whole genome shotgun (WGS) entry which is preliminary data.</text>
</comment>
<dbReference type="GO" id="GO:0043709">
    <property type="term" value="P:cell adhesion involved in single-species biofilm formation"/>
    <property type="evidence" value="ECO:0007669"/>
    <property type="project" value="TreeGrafter"/>
</dbReference>
<evidence type="ECO:0000259" key="4">
    <source>
        <dbReference type="PROSITE" id="PS50887"/>
    </source>
</evidence>
<dbReference type="Gene3D" id="3.30.70.270">
    <property type="match status" value="1"/>
</dbReference>
<dbReference type="InterPro" id="IPR050469">
    <property type="entry name" value="Diguanylate_Cyclase"/>
</dbReference>
<sequence>MSAAVLFLVVNFLIGLCFSAVFAVVSIYSRWRSAALLFSAGLFIASLTMAFELAVAYSNNPRLWATAAYGTVLAGLVLLHRGIAELYGRPFPAWVAISTFLAGMAVFIVIRDLPRSWWGYGFLYQGPYALVTFAATARVLLSDRKKPIDIVLAIVLAVSGLHFLLKAALAAIMGPGATPSAYISTNYAVMSQSITAVLIVAVGLMLLAVLTLDIMVVERGRAERDGLSGLANRIGFDKAVKLAIKKRGDRQHAVILCDLDHFKAINDTYGHHAGDMVINAFGTMIAAQAGGDAIVGRIGGEEFAVFLPDTPIAVAVAVAETLRLGARKMMVPGLPGGFVVTASFGVAASKPSDGAQDALHQADAALYSAKRGGRDCVHQAHGLAA</sequence>
<dbReference type="PROSITE" id="PS50887">
    <property type="entry name" value="GGDEF"/>
    <property type="match status" value="1"/>
</dbReference>
<dbReference type="Proteomes" id="UP000287687">
    <property type="component" value="Unassembled WGS sequence"/>
</dbReference>
<dbReference type="Pfam" id="PF00990">
    <property type="entry name" value="GGDEF"/>
    <property type="match status" value="1"/>
</dbReference>
<name>A0A3S3RED2_9HYPH</name>
<evidence type="ECO:0000313" key="5">
    <source>
        <dbReference type="EMBL" id="RWX75453.1"/>
    </source>
</evidence>
<accession>A0A3S3RED2</accession>
<dbReference type="SMART" id="SM00267">
    <property type="entry name" value="GGDEF"/>
    <property type="match status" value="1"/>
</dbReference>
<dbReference type="SUPFAM" id="SSF55073">
    <property type="entry name" value="Nucleotide cyclase"/>
    <property type="match status" value="1"/>
</dbReference>